<accession>A0A395UN23</accession>
<dbReference type="Proteomes" id="UP000266497">
    <property type="component" value="Unassembled WGS sequence"/>
</dbReference>
<evidence type="ECO:0000313" key="1">
    <source>
        <dbReference type="EMBL" id="RGR35401.1"/>
    </source>
</evidence>
<dbReference type="EMBL" id="QRUD01000056">
    <property type="protein sequence ID" value="RGR35401.1"/>
    <property type="molecule type" value="Genomic_DNA"/>
</dbReference>
<protein>
    <submittedName>
        <fullName evidence="1">Plasmid mobilization relaxosome protein MobC</fullName>
    </submittedName>
</protein>
<name>A0A395UN23_PHOVU</name>
<dbReference type="InterPro" id="IPR053842">
    <property type="entry name" value="NikA-like"/>
</dbReference>
<sequence length="130" mass="15261">MFLYIQKRLASTELMYSARFTHTFMVSIMNEKRTESFILRLTEKEKEMLVSLANEHDMSISSYLRNMAFKGSAITKTDIQTVIELKRIGNNINQIAKQINMIPHEDNIKLYLKELHDFLNMVSEITKKLV</sequence>
<organism evidence="1 2">
    <name type="scientific">Phocaeicola vulgatus</name>
    <name type="common">Bacteroides vulgatus</name>
    <dbReference type="NCBI Taxonomy" id="821"/>
    <lineage>
        <taxon>Bacteria</taxon>
        <taxon>Pseudomonadati</taxon>
        <taxon>Bacteroidota</taxon>
        <taxon>Bacteroidia</taxon>
        <taxon>Bacteroidales</taxon>
        <taxon>Bacteroidaceae</taxon>
        <taxon>Phocaeicola</taxon>
    </lineage>
</organism>
<reference evidence="1 2" key="1">
    <citation type="submission" date="2018-08" db="EMBL/GenBank/DDBJ databases">
        <title>A genome reference for cultivated species of the human gut microbiota.</title>
        <authorList>
            <person name="Zou Y."/>
            <person name="Xue W."/>
            <person name="Luo G."/>
        </authorList>
    </citation>
    <scope>NUCLEOTIDE SEQUENCE [LARGE SCALE GENOMIC DNA]</scope>
    <source>
        <strain evidence="1 2">AF25-30LB</strain>
    </source>
</reference>
<dbReference type="AlphaFoldDB" id="A0A395UN23"/>
<proteinExistence type="predicted"/>
<comment type="caution">
    <text evidence="1">The sequence shown here is derived from an EMBL/GenBank/DDBJ whole genome shotgun (WGS) entry which is preliminary data.</text>
</comment>
<dbReference type="Pfam" id="PF21983">
    <property type="entry name" value="NikA-like"/>
    <property type="match status" value="1"/>
</dbReference>
<gene>
    <name evidence="1" type="ORF">DWY53_17180</name>
</gene>
<evidence type="ECO:0000313" key="2">
    <source>
        <dbReference type="Proteomes" id="UP000266497"/>
    </source>
</evidence>